<name>A0A316HFY7_9SPHI</name>
<keyword evidence="3" id="KW-1185">Reference proteome</keyword>
<dbReference type="RefSeq" id="WP_109606243.1">
    <property type="nucleotide sequence ID" value="NZ_QGHA01000001.1"/>
</dbReference>
<dbReference type="SUPFAM" id="SSF52402">
    <property type="entry name" value="Adenine nucleotide alpha hydrolases-like"/>
    <property type="match status" value="1"/>
</dbReference>
<comment type="caution">
    <text evidence="2">The sequence shown here is derived from an EMBL/GenBank/DDBJ whole genome shotgun (WGS) entry which is preliminary data.</text>
</comment>
<dbReference type="Proteomes" id="UP000245678">
    <property type="component" value="Unassembled WGS sequence"/>
</dbReference>
<dbReference type="Gene3D" id="3.40.50.12370">
    <property type="match status" value="1"/>
</dbReference>
<gene>
    <name evidence="2" type="ORF">LX99_00603</name>
</gene>
<feature type="domain" description="UspA" evidence="1">
    <location>
        <begin position="1"/>
        <end position="147"/>
    </location>
</feature>
<evidence type="ECO:0000313" key="2">
    <source>
        <dbReference type="EMBL" id="PWK80139.1"/>
    </source>
</evidence>
<dbReference type="Pfam" id="PF00582">
    <property type="entry name" value="Usp"/>
    <property type="match status" value="1"/>
</dbReference>
<proteinExistence type="predicted"/>
<dbReference type="AlphaFoldDB" id="A0A316HFY7"/>
<evidence type="ECO:0000313" key="3">
    <source>
        <dbReference type="Proteomes" id="UP000245678"/>
    </source>
</evidence>
<dbReference type="EMBL" id="QGHA01000001">
    <property type="protein sequence ID" value="PWK80139.1"/>
    <property type="molecule type" value="Genomic_DNA"/>
</dbReference>
<evidence type="ECO:0000259" key="1">
    <source>
        <dbReference type="Pfam" id="PF00582"/>
    </source>
</evidence>
<accession>A0A316HFY7</accession>
<reference evidence="2 3" key="1">
    <citation type="submission" date="2018-05" db="EMBL/GenBank/DDBJ databases">
        <title>Genomic Encyclopedia of Archaeal and Bacterial Type Strains, Phase II (KMG-II): from individual species to whole genera.</title>
        <authorList>
            <person name="Goeker M."/>
        </authorList>
    </citation>
    <scope>NUCLEOTIDE SEQUENCE [LARGE SCALE GENOMIC DNA]</scope>
    <source>
        <strain evidence="2 3">DSM 19975</strain>
    </source>
</reference>
<protein>
    <submittedName>
        <fullName evidence="2">Nucleotide-binding universal stress UspA family protein</fullName>
    </submittedName>
</protein>
<organism evidence="2 3">
    <name type="scientific">Mucilaginibacter oryzae</name>
    <dbReference type="NCBI Taxonomy" id="468058"/>
    <lineage>
        <taxon>Bacteria</taxon>
        <taxon>Pseudomonadati</taxon>
        <taxon>Bacteroidota</taxon>
        <taxon>Sphingobacteriia</taxon>
        <taxon>Sphingobacteriales</taxon>
        <taxon>Sphingobacteriaceae</taxon>
        <taxon>Mucilaginibacter</taxon>
    </lineage>
</organism>
<dbReference type="InterPro" id="IPR006016">
    <property type="entry name" value="UspA"/>
</dbReference>
<sequence length="283" mass="31512">MKTIAVLTDQSSGAHTAARYALHLAKKMKANVLLFNLAPVPATVLQLQTAGAEQEMEETEVNSLTAYTLQLEQELAASSFTGSWLPQISFDVENTELVDIMTAIDAHKDIAMVVCGVPDEEELADYVLGDTCSRVIDWARIPVMVVPRGAARMNPEKIAYAATLKEEDLQSIGELGELMEAFAAELMVAHLYRSIPDKAVKAKERALQTALYRNLNCGAVYFRSVDDSRPLGDWKWLKANKPTDIMALMLRPKEEMKQFFKRGKNDQATYHITVPVIIMPKRP</sequence>